<dbReference type="InterPro" id="IPR035999">
    <property type="entry name" value="Sec7_dom_sf"/>
</dbReference>
<feature type="region of interest" description="Disordered" evidence="1">
    <location>
        <begin position="233"/>
        <end position="258"/>
    </location>
</feature>
<dbReference type="SUPFAM" id="SSF48425">
    <property type="entry name" value="Sec7 domain"/>
    <property type="match status" value="1"/>
</dbReference>
<accession>A0A9P7ZZK9</accession>
<dbReference type="SUPFAM" id="SSF52047">
    <property type="entry name" value="RNI-like"/>
    <property type="match status" value="1"/>
</dbReference>
<protein>
    <recommendedName>
        <fullName evidence="2">SEC7 domain-containing protein</fullName>
    </recommendedName>
</protein>
<feature type="compositionally biased region" description="Basic and acidic residues" evidence="1">
    <location>
        <begin position="233"/>
        <end position="254"/>
    </location>
</feature>
<feature type="region of interest" description="Disordered" evidence="1">
    <location>
        <begin position="328"/>
        <end position="347"/>
    </location>
</feature>
<reference evidence="3" key="1">
    <citation type="submission" date="2021-07" db="EMBL/GenBank/DDBJ databases">
        <title>Draft genome of Mortierella alpina, strain LL118, isolated from an aspen leaf litter sample.</title>
        <authorList>
            <person name="Yang S."/>
            <person name="Vinatzer B.A."/>
        </authorList>
    </citation>
    <scope>NUCLEOTIDE SEQUENCE</scope>
    <source>
        <strain evidence="3">LL118</strain>
    </source>
</reference>
<feature type="region of interest" description="Disordered" evidence="1">
    <location>
        <begin position="1248"/>
        <end position="1278"/>
    </location>
</feature>
<dbReference type="EMBL" id="JAIFTL010000378">
    <property type="protein sequence ID" value="KAG9319781.1"/>
    <property type="molecule type" value="Genomic_DNA"/>
</dbReference>
<dbReference type="Gene3D" id="3.80.10.10">
    <property type="entry name" value="Ribonuclease Inhibitor"/>
    <property type="match status" value="1"/>
</dbReference>
<feature type="region of interest" description="Disordered" evidence="1">
    <location>
        <begin position="1"/>
        <end position="120"/>
    </location>
</feature>
<organism evidence="3 4">
    <name type="scientific">Mortierella alpina</name>
    <name type="common">Oleaginous fungus</name>
    <name type="synonym">Mortierella renispora</name>
    <dbReference type="NCBI Taxonomy" id="64518"/>
    <lineage>
        <taxon>Eukaryota</taxon>
        <taxon>Fungi</taxon>
        <taxon>Fungi incertae sedis</taxon>
        <taxon>Mucoromycota</taxon>
        <taxon>Mortierellomycotina</taxon>
        <taxon>Mortierellomycetes</taxon>
        <taxon>Mortierellales</taxon>
        <taxon>Mortierellaceae</taxon>
        <taxon>Mortierella</taxon>
    </lineage>
</organism>
<dbReference type="GO" id="GO:0032012">
    <property type="term" value="P:regulation of ARF protein signal transduction"/>
    <property type="evidence" value="ECO:0007669"/>
    <property type="project" value="InterPro"/>
</dbReference>
<feature type="region of interest" description="Disordered" evidence="1">
    <location>
        <begin position="158"/>
        <end position="218"/>
    </location>
</feature>
<feature type="compositionally biased region" description="Basic and acidic residues" evidence="1">
    <location>
        <begin position="101"/>
        <end position="116"/>
    </location>
</feature>
<comment type="caution">
    <text evidence="3">The sequence shown here is derived from an EMBL/GenBank/DDBJ whole genome shotgun (WGS) entry which is preliminary data.</text>
</comment>
<feature type="region of interest" description="Disordered" evidence="1">
    <location>
        <begin position="411"/>
        <end position="446"/>
    </location>
</feature>
<gene>
    <name evidence="3" type="ORF">KVV02_000128</name>
</gene>
<dbReference type="SMART" id="SM00222">
    <property type="entry name" value="Sec7"/>
    <property type="match status" value="1"/>
</dbReference>
<name>A0A9P7ZZK9_MORAP</name>
<dbReference type="GO" id="GO:0005085">
    <property type="term" value="F:guanyl-nucleotide exchange factor activity"/>
    <property type="evidence" value="ECO:0007669"/>
    <property type="project" value="InterPro"/>
</dbReference>
<dbReference type="InterPro" id="IPR000904">
    <property type="entry name" value="Sec7_dom"/>
</dbReference>
<dbReference type="Gene3D" id="1.10.1000.11">
    <property type="entry name" value="Arf Nucleotide-binding Site Opener,domain 2"/>
    <property type="match status" value="1"/>
</dbReference>
<feature type="compositionally biased region" description="Low complexity" evidence="1">
    <location>
        <begin position="9"/>
        <end position="20"/>
    </location>
</feature>
<evidence type="ECO:0000313" key="3">
    <source>
        <dbReference type="EMBL" id="KAG9319781.1"/>
    </source>
</evidence>
<dbReference type="Gene3D" id="1.10.220.20">
    <property type="match status" value="1"/>
</dbReference>
<dbReference type="Pfam" id="PF01369">
    <property type="entry name" value="Sec7"/>
    <property type="match status" value="1"/>
</dbReference>
<feature type="compositionally biased region" description="Basic residues" evidence="1">
    <location>
        <begin position="174"/>
        <end position="189"/>
    </location>
</feature>
<evidence type="ECO:0000256" key="1">
    <source>
        <dbReference type="SAM" id="MobiDB-lite"/>
    </source>
</evidence>
<feature type="compositionally biased region" description="Basic and acidic residues" evidence="1">
    <location>
        <begin position="1172"/>
        <end position="1184"/>
    </location>
</feature>
<feature type="region of interest" description="Disordered" evidence="1">
    <location>
        <begin position="1172"/>
        <end position="1228"/>
    </location>
</feature>
<dbReference type="InterPro" id="IPR011993">
    <property type="entry name" value="PH-like_dom_sf"/>
</dbReference>
<feature type="region of interest" description="Disordered" evidence="1">
    <location>
        <begin position="359"/>
        <end position="386"/>
    </location>
</feature>
<sequence length="1786" mass="198154">MSDSAMQLPPIATTASPPTAGRQASRARAQLYHSDPIPPSPSQAQFLAEPQSPQQPPSPSHSFDLPRPSRSSTGTLPGSPRANTPKARMGSGSGGTISNRNSDDAIHKGALGDHASRTTPVQFNTSEIERSFQALLKKQPLATVGPSVLQGKIHRHLHPKDAKPRHYLSASSHSHQHSHHAHLMGHQHLHGTLNGNTSYSQSGSSTQSHSHSPIFGSPAADHARHWIKSVGHHVSDSENEQREGSDQDHEHDSYEDNQQQQWQIDYDHHVAGHVELETEVETERRLSDTASQLSWPGKAHPLFNMAAHIVFAFVFVSGLTFVPQIEKRGSKEQGSGAGTQPAAPPTKPFVRIKDQHAVHPLSPAPLSPSSGTSTPRIPQSRSPEMRPQVVLHPSELAHAIDIGSIPPPDLSTVTQPLPPLPAPAQAMSDQSRVKPKHSKQFAPSKKTSKTNLLTVKPAPVSVPALVFEKRPVSLTNPPRKCIHHGKILQVINTSTVKDRYLFLFSDILLIAKPMSDGHPTIDSRFQVKDVIELKKISLSLTRDKYDPKGGEAGAMGNRKIPPILAEFIHTFDQNPTRALNTFIQKRALHPDPVSVAHLLFKTPELSKTQLASFLSNPANKHVYRAFLDQCQFAGVLLDEALRTLLGRLSLPERLAAPRVGVAERVVNSVDYLLEEFTKRWYEANVNVVVFDASIAHKLVIAMIVLNAQLHNNEGACLVRDREEVGTLVRPRVGSQPSTPTIPSTPIMDSSLTDPSALGLQQYMSMELEDLTAFPTPSKDSFVEMFQLLDQQRIVPKDTLHNIFLSICHQPLDIDMEKLHSTTTNAESAPAVARKLWPIMMSPSVLPPRLTLKIPSDPITITVPVLNPHFSIHLGGRDLKCEPSVLEFGSHRSQRFKITGSVPGKKTLTIHPRLVTDRGAPEQYYDLQNLPSKHTIAIERQFMRHTFQISLLNDLGTRRRYLFGTSSAAEKDEWACVLTECLSAAKGQNAVRLNEHTGLEQSIGLQILKELLLGVEASDEDEAPTQGSAQSDPTPVPLPLPLPLPVVPAPTMGLGIPMDSAHGTPGKGPLVPGSAIAASVVNGLQSPTLGVGAAASTEWPVSSGHGGNTSAASPKDTWMCKMPKPGSVIPDRHGWELVRLVEQNSLMALMLGFMGALGRDRLRRMEAVRKSMQEEEEAEARRAAVEEYGEQEEGRSDFDYDEYDVSEESEESEDICSRDHMEGQEEDLGNKSTIVVPIVQVLCASEPQQAEKGVRTRDHLEVEQTPLNESPRLPQDMDEDEEVVSAISGRVRMVKVSVITLPETVFHISRFLDRGDMKQCTQVCRFFHAAFFPILCESVSISGENGELMGISVLQMYAQHVRYLTVDGSLPQDYYSIVFKHLERLELEASSLLFTCLCPAPLASANPSIKDLTVSYMAPGPSAEFWDAVYTKWINPRSLVVRGESIPDEVSDAFWRASSRFRRIVFYDLDIHHTSNSFISTYEYQARSLDLNVHLHYNRTLLDPLAQLALIQACPELTSLSWTVRHHNAAMRPAFIDSIQRKPLSKVETFKFDMSTLSSDIYILLLERLPRLRNLDLPQGLFDARAFACLRSHHFGTLESLTLGALPPRPLMPALEVLTHCPRLKRFDAPYIYIEDIVHPPFLPWACMQLEFLRIHIVKQDQDREEWDFQVFSQLSRLTQLRCLDLSGRYMGLEEFQVTRDETSVNLTLAAGLGALAGCRMLEKVAITNTHQELTQKDVLWMTEQWPRLRSVQGSMSKNDERHKVLAAVLEARGVATQKCPYAPYYW</sequence>
<feature type="region of interest" description="Disordered" evidence="1">
    <location>
        <begin position="1018"/>
        <end position="1037"/>
    </location>
</feature>
<dbReference type="PANTHER" id="PTHR10663:SF395">
    <property type="entry name" value="SEC7 DOMAIN CONTAINING PROTEIN"/>
    <property type="match status" value="1"/>
</dbReference>
<dbReference type="InterPro" id="IPR023394">
    <property type="entry name" value="Sec7_C_sf"/>
</dbReference>
<evidence type="ECO:0000313" key="4">
    <source>
        <dbReference type="Proteomes" id="UP000717515"/>
    </source>
</evidence>
<dbReference type="SUPFAM" id="SSF50729">
    <property type="entry name" value="PH domain-like"/>
    <property type="match status" value="1"/>
</dbReference>
<dbReference type="InterPro" id="IPR032675">
    <property type="entry name" value="LRR_dom_sf"/>
</dbReference>
<dbReference type="Proteomes" id="UP000717515">
    <property type="component" value="Unassembled WGS sequence"/>
</dbReference>
<feature type="domain" description="SEC7" evidence="2">
    <location>
        <begin position="571"/>
        <end position="809"/>
    </location>
</feature>
<dbReference type="PANTHER" id="PTHR10663">
    <property type="entry name" value="GUANYL-NUCLEOTIDE EXCHANGE FACTOR"/>
    <property type="match status" value="1"/>
</dbReference>
<dbReference type="Gene3D" id="2.30.29.30">
    <property type="entry name" value="Pleckstrin-homology domain (PH domain)/Phosphotyrosine-binding domain (PTB)"/>
    <property type="match status" value="1"/>
</dbReference>
<proteinExistence type="predicted"/>
<evidence type="ECO:0000259" key="2">
    <source>
        <dbReference type="PROSITE" id="PS50190"/>
    </source>
</evidence>
<feature type="compositionally biased region" description="Basic and acidic residues" evidence="1">
    <location>
        <begin position="1251"/>
        <end position="1261"/>
    </location>
</feature>
<dbReference type="PROSITE" id="PS50190">
    <property type="entry name" value="SEC7"/>
    <property type="match status" value="1"/>
</dbReference>
<feature type="compositionally biased region" description="Acidic residues" evidence="1">
    <location>
        <begin position="1198"/>
        <end position="1213"/>
    </location>
</feature>
<feature type="compositionally biased region" description="Low complexity" evidence="1">
    <location>
        <begin position="190"/>
        <end position="212"/>
    </location>
</feature>